<dbReference type="AlphaFoldDB" id="A0AAE0Y0Q1"/>
<gene>
    <name evidence="2" type="ORF">RRG08_043946</name>
</gene>
<organism evidence="2 3">
    <name type="scientific">Elysia crispata</name>
    <name type="common">lettuce slug</name>
    <dbReference type="NCBI Taxonomy" id="231223"/>
    <lineage>
        <taxon>Eukaryota</taxon>
        <taxon>Metazoa</taxon>
        <taxon>Spiralia</taxon>
        <taxon>Lophotrochozoa</taxon>
        <taxon>Mollusca</taxon>
        <taxon>Gastropoda</taxon>
        <taxon>Heterobranchia</taxon>
        <taxon>Euthyneura</taxon>
        <taxon>Panpulmonata</taxon>
        <taxon>Sacoglossa</taxon>
        <taxon>Placobranchoidea</taxon>
        <taxon>Plakobranchidae</taxon>
        <taxon>Elysia</taxon>
    </lineage>
</organism>
<dbReference type="EMBL" id="JAWDGP010007193">
    <property type="protein sequence ID" value="KAK3728321.1"/>
    <property type="molecule type" value="Genomic_DNA"/>
</dbReference>
<evidence type="ECO:0000313" key="3">
    <source>
        <dbReference type="Proteomes" id="UP001283361"/>
    </source>
</evidence>
<name>A0AAE0Y0Q1_9GAST</name>
<evidence type="ECO:0000256" key="1">
    <source>
        <dbReference type="SAM" id="MobiDB-lite"/>
    </source>
</evidence>
<feature type="compositionally biased region" description="Basic and acidic residues" evidence="1">
    <location>
        <begin position="50"/>
        <end position="64"/>
    </location>
</feature>
<protein>
    <submittedName>
        <fullName evidence="2">Uncharacterized protein</fullName>
    </submittedName>
</protein>
<proteinExistence type="predicted"/>
<feature type="compositionally biased region" description="Basic and acidic residues" evidence="1">
    <location>
        <begin position="78"/>
        <end position="90"/>
    </location>
</feature>
<evidence type="ECO:0000313" key="2">
    <source>
        <dbReference type="EMBL" id="KAK3728321.1"/>
    </source>
</evidence>
<keyword evidence="3" id="KW-1185">Reference proteome</keyword>
<feature type="region of interest" description="Disordered" evidence="1">
    <location>
        <begin position="50"/>
        <end position="94"/>
    </location>
</feature>
<comment type="caution">
    <text evidence="2">The sequence shown here is derived from an EMBL/GenBank/DDBJ whole genome shotgun (WGS) entry which is preliminary data.</text>
</comment>
<sequence>MALLIGRGSIVLHTHTAKGIEFSEFTRFNQRRLGFCCPLLEVRVQVDRTEVDEGNGRERGRGTEDGDGAVCNEGGVRQVEEGNGKSRDTQDPGEVWEVQVDDVLQVLSGQVDILQLTPVRPGQWLGMASSVDIQYA</sequence>
<accession>A0AAE0Y0Q1</accession>
<dbReference type="Proteomes" id="UP001283361">
    <property type="component" value="Unassembled WGS sequence"/>
</dbReference>
<reference evidence="2" key="1">
    <citation type="journal article" date="2023" name="G3 (Bethesda)">
        <title>A reference genome for the long-term kleptoplast-retaining sea slug Elysia crispata morphotype clarki.</title>
        <authorList>
            <person name="Eastman K.E."/>
            <person name="Pendleton A.L."/>
            <person name="Shaikh M.A."/>
            <person name="Suttiyut T."/>
            <person name="Ogas R."/>
            <person name="Tomko P."/>
            <person name="Gavelis G."/>
            <person name="Widhalm J.R."/>
            <person name="Wisecaver J.H."/>
        </authorList>
    </citation>
    <scope>NUCLEOTIDE SEQUENCE</scope>
    <source>
        <strain evidence="2">ECLA1</strain>
    </source>
</reference>